<dbReference type="PANTHER" id="PTHR37323">
    <property type="entry name" value="GCN5-RELATED N-ACETYLTRANSFERASE"/>
    <property type="match status" value="1"/>
</dbReference>
<keyword evidence="3" id="KW-0808">Transferase</keyword>
<evidence type="ECO:0000256" key="1">
    <source>
        <dbReference type="ARBA" id="ARBA00005189"/>
    </source>
</evidence>
<comment type="caution">
    <text evidence="7">The sequence shown here is derived from an EMBL/GenBank/DDBJ whole genome shotgun (WGS) entry which is preliminary data.</text>
</comment>
<dbReference type="GO" id="GO:0016746">
    <property type="term" value="F:acyltransferase activity"/>
    <property type="evidence" value="ECO:0007669"/>
    <property type="project" value="UniProtKB-KW"/>
</dbReference>
<evidence type="ECO:0000256" key="5">
    <source>
        <dbReference type="ARBA" id="ARBA00023315"/>
    </source>
</evidence>
<organism evidence="7 8">
    <name type="scientific">Streptomyces rubellomurinus (strain ATCC 31215)</name>
    <dbReference type="NCBI Taxonomy" id="359131"/>
    <lineage>
        <taxon>Bacteria</taxon>
        <taxon>Bacillati</taxon>
        <taxon>Actinomycetota</taxon>
        <taxon>Actinomycetes</taxon>
        <taxon>Kitasatosporales</taxon>
        <taxon>Streptomycetaceae</taxon>
        <taxon>Streptomyces</taxon>
    </lineage>
</organism>
<evidence type="ECO:0000313" key="8">
    <source>
        <dbReference type="Proteomes" id="UP000033699"/>
    </source>
</evidence>
<accession>A0A0F2TKX5</accession>
<keyword evidence="5" id="KW-0012">Acyltransferase</keyword>
<dbReference type="GO" id="GO:0006629">
    <property type="term" value="P:lipid metabolic process"/>
    <property type="evidence" value="ECO:0007669"/>
    <property type="project" value="UniProtKB-KW"/>
</dbReference>
<evidence type="ECO:0000256" key="6">
    <source>
        <dbReference type="SAM" id="MobiDB-lite"/>
    </source>
</evidence>
<name>A0A0F2TKX5_STRR3</name>
<dbReference type="RefSeq" id="WP_045693959.1">
    <property type="nucleotide sequence ID" value="NZ_JZKH01000013.1"/>
</dbReference>
<dbReference type="PATRIC" id="fig|359131.3.peg.1212"/>
<dbReference type="Pfam" id="PF13444">
    <property type="entry name" value="Acetyltransf_5"/>
    <property type="match status" value="1"/>
</dbReference>
<dbReference type="Gene3D" id="3.40.630.30">
    <property type="match status" value="1"/>
</dbReference>
<feature type="region of interest" description="Disordered" evidence="6">
    <location>
        <begin position="1"/>
        <end position="46"/>
    </location>
</feature>
<sequence>MTTVPTYAPTADAPTHQAPAPAPASAVPAPRRPSAPAPVPASAPEAAPAAYTVSLARDEDDVRAAQRLRHQVFAAELGAVLHSPLAGLDVDPFDEYCDHLLVREGEHGTVVGTYRLLRPEAARRAGRLYSDGEFDLSALAPLRPGLVELGRSCIHPDHRGNGAVINLMWGGIARYLADTGNTWVGGCCSIDLADGGATAARVWDTVSAKYLAPAEYRVTPRRRWDATGVPRAAQGALPSLLRGYLRLGAWVCGEAAYDPDFGCADLYVLLSLERTDPRYLRHFLSGAASLGSSS</sequence>
<keyword evidence="2" id="KW-0444">Lipid biosynthesis</keyword>
<reference evidence="7 8" key="1">
    <citation type="submission" date="2015-02" db="EMBL/GenBank/DDBJ databases">
        <authorList>
            <person name="Ju K.-S."/>
            <person name="Doroghazi J.R."/>
            <person name="Metcalf W."/>
        </authorList>
    </citation>
    <scope>NUCLEOTIDE SEQUENCE [LARGE SCALE GENOMIC DNA]</scope>
    <source>
        <strain evidence="7 8">ATCC 31215</strain>
    </source>
</reference>
<keyword evidence="8" id="KW-1185">Reference proteome</keyword>
<evidence type="ECO:0000256" key="2">
    <source>
        <dbReference type="ARBA" id="ARBA00022516"/>
    </source>
</evidence>
<evidence type="ECO:0008006" key="9">
    <source>
        <dbReference type="Google" id="ProtNLM"/>
    </source>
</evidence>
<proteinExistence type="predicted"/>
<comment type="pathway">
    <text evidence="1">Lipid metabolism.</text>
</comment>
<gene>
    <name evidence="7" type="ORF">VM95_09365</name>
</gene>
<dbReference type="EMBL" id="JZKH01000013">
    <property type="protein sequence ID" value="KJS62377.1"/>
    <property type="molecule type" value="Genomic_DNA"/>
</dbReference>
<dbReference type="Proteomes" id="UP000033699">
    <property type="component" value="Unassembled WGS sequence"/>
</dbReference>
<dbReference type="SUPFAM" id="SSF55729">
    <property type="entry name" value="Acyl-CoA N-acyltransferases (Nat)"/>
    <property type="match status" value="1"/>
</dbReference>
<dbReference type="OrthoDB" id="9787072at2"/>
<dbReference type="InterPro" id="IPR052351">
    <property type="entry name" value="Ornithine_N-alpha-AT"/>
</dbReference>
<keyword evidence="4" id="KW-0443">Lipid metabolism</keyword>
<dbReference type="AlphaFoldDB" id="A0A0F2TKX5"/>
<evidence type="ECO:0000256" key="3">
    <source>
        <dbReference type="ARBA" id="ARBA00022679"/>
    </source>
</evidence>
<protein>
    <recommendedName>
        <fullName evidence="9">Hemolysin</fullName>
    </recommendedName>
</protein>
<feature type="compositionally biased region" description="Low complexity" evidence="6">
    <location>
        <begin position="8"/>
        <end position="29"/>
    </location>
</feature>
<feature type="compositionally biased region" description="Pro residues" evidence="6">
    <location>
        <begin position="30"/>
        <end position="41"/>
    </location>
</feature>
<evidence type="ECO:0000313" key="7">
    <source>
        <dbReference type="EMBL" id="KJS62377.1"/>
    </source>
</evidence>
<evidence type="ECO:0000256" key="4">
    <source>
        <dbReference type="ARBA" id="ARBA00023098"/>
    </source>
</evidence>
<dbReference type="InterPro" id="IPR016181">
    <property type="entry name" value="Acyl_CoA_acyltransferase"/>
</dbReference>
<dbReference type="PANTHER" id="PTHR37323:SF1">
    <property type="entry name" value="L-ORNITHINE N(ALPHA)-ACYLTRANSFERASE"/>
    <property type="match status" value="1"/>
</dbReference>